<sequence length="56" mass="5923">MCVQVYTLHILPGHAIGQSLVVVRVTAIIKVKTVLGYQEVTGVVSVTIKSGSRTTA</sequence>
<accession>A0A0B7B2T9</accession>
<gene>
    <name evidence="4" type="primary">ORF154668</name>
    <name evidence="1" type="synonym">ORF154557</name>
    <name evidence="2" type="synonym">ORF154583</name>
    <name evidence="3" type="synonym">ORF154652</name>
</gene>
<dbReference type="EMBL" id="HACG01039734">
    <property type="protein sequence ID" value="CEK86599.1"/>
    <property type="molecule type" value="Transcribed_RNA"/>
</dbReference>
<evidence type="ECO:0000313" key="1">
    <source>
        <dbReference type="EMBL" id="CEK86584.1"/>
    </source>
</evidence>
<name>A0A0B7B2T9_9EUPU</name>
<dbReference type="EMBL" id="HACG01039719">
    <property type="protein sequence ID" value="CEK86584.1"/>
    <property type="molecule type" value="Transcribed_RNA"/>
</dbReference>
<evidence type="ECO:0000313" key="3">
    <source>
        <dbReference type="EMBL" id="CEK86599.1"/>
    </source>
</evidence>
<proteinExistence type="predicted"/>
<organism evidence="4">
    <name type="scientific">Arion vulgaris</name>
    <dbReference type="NCBI Taxonomy" id="1028688"/>
    <lineage>
        <taxon>Eukaryota</taxon>
        <taxon>Metazoa</taxon>
        <taxon>Spiralia</taxon>
        <taxon>Lophotrochozoa</taxon>
        <taxon>Mollusca</taxon>
        <taxon>Gastropoda</taxon>
        <taxon>Heterobranchia</taxon>
        <taxon>Euthyneura</taxon>
        <taxon>Panpulmonata</taxon>
        <taxon>Eupulmonata</taxon>
        <taxon>Stylommatophora</taxon>
        <taxon>Helicina</taxon>
        <taxon>Arionoidea</taxon>
        <taxon>Arionidae</taxon>
        <taxon>Arion</taxon>
    </lineage>
</organism>
<dbReference type="EMBL" id="HACG01039723">
    <property type="protein sequence ID" value="CEK86588.1"/>
    <property type="molecule type" value="Transcribed_RNA"/>
</dbReference>
<protein>
    <submittedName>
        <fullName evidence="4">Uncharacterized protein</fullName>
    </submittedName>
</protein>
<dbReference type="EMBL" id="HACG01039736">
    <property type="protein sequence ID" value="CEK86601.1"/>
    <property type="molecule type" value="Transcribed_RNA"/>
</dbReference>
<reference evidence="4" key="1">
    <citation type="submission" date="2014-12" db="EMBL/GenBank/DDBJ databases">
        <title>Insight into the proteome of Arion vulgaris.</title>
        <authorList>
            <person name="Aradska J."/>
            <person name="Bulat T."/>
            <person name="Smidak R."/>
            <person name="Sarate P."/>
            <person name="Gangsoo J."/>
            <person name="Sialana F."/>
            <person name="Bilban M."/>
            <person name="Lubec G."/>
        </authorList>
    </citation>
    <scope>NUCLEOTIDE SEQUENCE</scope>
    <source>
        <tissue evidence="4">Skin</tissue>
    </source>
</reference>
<evidence type="ECO:0000313" key="2">
    <source>
        <dbReference type="EMBL" id="CEK86588.1"/>
    </source>
</evidence>
<evidence type="ECO:0000313" key="4">
    <source>
        <dbReference type="EMBL" id="CEK86601.1"/>
    </source>
</evidence>
<dbReference type="AlphaFoldDB" id="A0A0B7B2T9"/>